<keyword evidence="1" id="KW-1133">Transmembrane helix</keyword>
<evidence type="ECO:0000313" key="3">
    <source>
        <dbReference type="Proteomes" id="UP001234989"/>
    </source>
</evidence>
<reference evidence="2" key="1">
    <citation type="submission" date="2023-08" db="EMBL/GenBank/DDBJ databases">
        <title>A de novo genome assembly of Solanum verrucosum Schlechtendal, a Mexican diploid species geographically isolated from the other diploid A-genome species in potato relatives.</title>
        <authorList>
            <person name="Hosaka K."/>
        </authorList>
    </citation>
    <scope>NUCLEOTIDE SEQUENCE</scope>
    <source>
        <tissue evidence="2">Young leaves</tissue>
    </source>
</reference>
<evidence type="ECO:0000313" key="2">
    <source>
        <dbReference type="EMBL" id="WMV56714.1"/>
    </source>
</evidence>
<dbReference type="AlphaFoldDB" id="A0AAF0V3V9"/>
<name>A0AAF0V3V9_SOLVR</name>
<proteinExistence type="predicted"/>
<evidence type="ECO:0000256" key="1">
    <source>
        <dbReference type="SAM" id="Phobius"/>
    </source>
</evidence>
<organism evidence="2 3">
    <name type="scientific">Solanum verrucosum</name>
    <dbReference type="NCBI Taxonomy" id="315347"/>
    <lineage>
        <taxon>Eukaryota</taxon>
        <taxon>Viridiplantae</taxon>
        <taxon>Streptophyta</taxon>
        <taxon>Embryophyta</taxon>
        <taxon>Tracheophyta</taxon>
        <taxon>Spermatophyta</taxon>
        <taxon>Magnoliopsida</taxon>
        <taxon>eudicotyledons</taxon>
        <taxon>Gunneridae</taxon>
        <taxon>Pentapetalae</taxon>
        <taxon>asterids</taxon>
        <taxon>lamiids</taxon>
        <taxon>Solanales</taxon>
        <taxon>Solanaceae</taxon>
        <taxon>Solanoideae</taxon>
        <taxon>Solaneae</taxon>
        <taxon>Solanum</taxon>
    </lineage>
</organism>
<gene>
    <name evidence="2" type="ORF">MTR67_050099</name>
</gene>
<sequence length="58" mass="7119">IILRDERAHVAPNRPLNKRRHPPYYVNFVLREILLMLLLLLLINKFVKMFRYFSFGVY</sequence>
<feature type="transmembrane region" description="Helical" evidence="1">
    <location>
        <begin position="24"/>
        <end position="43"/>
    </location>
</feature>
<feature type="non-terminal residue" evidence="2">
    <location>
        <position position="1"/>
    </location>
</feature>
<protein>
    <submittedName>
        <fullName evidence="2">Uncharacterized protein</fullName>
    </submittedName>
</protein>
<dbReference type="EMBL" id="CP133623">
    <property type="protein sequence ID" value="WMV56714.1"/>
    <property type="molecule type" value="Genomic_DNA"/>
</dbReference>
<keyword evidence="1" id="KW-0472">Membrane</keyword>
<keyword evidence="1" id="KW-0812">Transmembrane</keyword>
<accession>A0AAF0V3V9</accession>
<keyword evidence="3" id="KW-1185">Reference proteome</keyword>
<dbReference type="Proteomes" id="UP001234989">
    <property type="component" value="Chromosome 12"/>
</dbReference>